<evidence type="ECO:0000313" key="3">
    <source>
        <dbReference type="Proteomes" id="UP000321204"/>
    </source>
</evidence>
<feature type="transmembrane region" description="Helical" evidence="1">
    <location>
        <begin position="120"/>
        <end position="140"/>
    </location>
</feature>
<feature type="transmembrane region" description="Helical" evidence="1">
    <location>
        <begin position="90"/>
        <end position="108"/>
    </location>
</feature>
<accession>A0A5B8UKH0</accession>
<dbReference type="KEGG" id="fgg:FSB75_14460"/>
<dbReference type="Proteomes" id="UP000321204">
    <property type="component" value="Chromosome"/>
</dbReference>
<dbReference type="RefSeq" id="WP_146788942.1">
    <property type="nucleotide sequence ID" value="NZ_BAABIO010000003.1"/>
</dbReference>
<feature type="transmembrane region" description="Helical" evidence="1">
    <location>
        <begin position="152"/>
        <end position="177"/>
    </location>
</feature>
<feature type="transmembrane region" description="Helical" evidence="1">
    <location>
        <begin position="61"/>
        <end position="83"/>
    </location>
</feature>
<keyword evidence="1" id="KW-1133">Transmembrane helix</keyword>
<evidence type="ECO:0000256" key="1">
    <source>
        <dbReference type="SAM" id="Phobius"/>
    </source>
</evidence>
<sequence length="225" mass="25534">MYRFVVNFLEPVACLVYLLALLLNFIRNKGPFSLALSGYYLVASVLLTMGCLGVGHTDNNIWVYDSVALLTAVSIGAYFYNLLQARSKKITVLLLIAAYVAYAIVRNFTLQGPRLFDSLGYAMVSASVTVYVFMYFHHVLNNVTDTSIFREFNFWLSSGYLLYFLGSSIIFISYYYFTKKYLVTQSHSDAELLTALWGLHNVLLFVGALSLLTGSLWVTYRRKSR</sequence>
<proteinExistence type="predicted"/>
<feature type="transmembrane region" description="Helical" evidence="1">
    <location>
        <begin position="197"/>
        <end position="220"/>
    </location>
</feature>
<feature type="transmembrane region" description="Helical" evidence="1">
    <location>
        <begin position="6"/>
        <end position="26"/>
    </location>
</feature>
<name>A0A5B8UKH0_9BACT</name>
<organism evidence="2 3">
    <name type="scientific">Flavisolibacter ginsenosidimutans</name>
    <dbReference type="NCBI Taxonomy" id="661481"/>
    <lineage>
        <taxon>Bacteria</taxon>
        <taxon>Pseudomonadati</taxon>
        <taxon>Bacteroidota</taxon>
        <taxon>Chitinophagia</taxon>
        <taxon>Chitinophagales</taxon>
        <taxon>Chitinophagaceae</taxon>
        <taxon>Flavisolibacter</taxon>
    </lineage>
</organism>
<evidence type="ECO:0000313" key="2">
    <source>
        <dbReference type="EMBL" id="QEC57053.1"/>
    </source>
</evidence>
<protein>
    <submittedName>
        <fullName evidence="2">Uncharacterized protein</fullName>
    </submittedName>
</protein>
<reference evidence="2 3" key="1">
    <citation type="journal article" date="2015" name="Int. J. Syst. Evol. Microbiol.">
        <title>Flavisolibacter ginsenosidimutans sp. nov., with ginsenoside-converting activity isolated from soil used for cultivating ginseng.</title>
        <authorList>
            <person name="Zhao Y."/>
            <person name="Liu Q."/>
            <person name="Kang M.S."/>
            <person name="Jin F."/>
            <person name="Yu H."/>
            <person name="Im W.T."/>
        </authorList>
    </citation>
    <scope>NUCLEOTIDE SEQUENCE [LARGE SCALE GENOMIC DNA]</scope>
    <source>
        <strain evidence="2 3">Gsoil 636</strain>
    </source>
</reference>
<keyword evidence="1" id="KW-0812">Transmembrane</keyword>
<dbReference type="OrthoDB" id="671105at2"/>
<dbReference type="AlphaFoldDB" id="A0A5B8UKH0"/>
<gene>
    <name evidence="2" type="ORF">FSB75_14460</name>
</gene>
<feature type="transmembrane region" description="Helical" evidence="1">
    <location>
        <begin position="38"/>
        <end position="55"/>
    </location>
</feature>
<keyword evidence="3" id="KW-1185">Reference proteome</keyword>
<keyword evidence="1" id="KW-0472">Membrane</keyword>
<dbReference type="EMBL" id="CP042433">
    <property type="protein sequence ID" value="QEC57053.1"/>
    <property type="molecule type" value="Genomic_DNA"/>
</dbReference>